<dbReference type="Pfam" id="PF02298">
    <property type="entry name" value="Cu_bind_like"/>
    <property type="match status" value="1"/>
</dbReference>
<dbReference type="GO" id="GO:0009055">
    <property type="term" value="F:electron transfer activity"/>
    <property type="evidence" value="ECO:0007669"/>
    <property type="project" value="InterPro"/>
</dbReference>
<evidence type="ECO:0000313" key="2">
    <source>
        <dbReference type="EnsemblPlants" id="Bo6g098400.1"/>
    </source>
</evidence>
<dbReference type="InterPro" id="IPR039391">
    <property type="entry name" value="Phytocyanin-like"/>
</dbReference>
<dbReference type="HOGENOM" id="CLU_2362668_0_0_1"/>
<dbReference type="Gene3D" id="2.60.40.420">
    <property type="entry name" value="Cupredoxins - blue copper proteins"/>
    <property type="match status" value="1"/>
</dbReference>
<dbReference type="Proteomes" id="UP000032141">
    <property type="component" value="Chromosome C6"/>
</dbReference>
<dbReference type="PANTHER" id="PTHR33021">
    <property type="entry name" value="BLUE COPPER PROTEIN"/>
    <property type="match status" value="1"/>
</dbReference>
<proteinExistence type="predicted"/>
<dbReference type="InterPro" id="IPR003245">
    <property type="entry name" value="Phytocyanin_dom"/>
</dbReference>
<dbReference type="Gramene" id="Bo6g098400.1">
    <property type="protein sequence ID" value="Bo6g098400.1"/>
    <property type="gene ID" value="Bo6g098400"/>
</dbReference>
<accession>A0A0D3CXY4</accession>
<dbReference type="GO" id="GO:0005886">
    <property type="term" value="C:plasma membrane"/>
    <property type="evidence" value="ECO:0007669"/>
    <property type="project" value="TreeGrafter"/>
</dbReference>
<dbReference type="OMA" id="NQFIFRY"/>
<name>A0A0D3CXY4_BRAOL</name>
<evidence type="ECO:0000259" key="1">
    <source>
        <dbReference type="PROSITE" id="PS51485"/>
    </source>
</evidence>
<protein>
    <recommendedName>
        <fullName evidence="1">Phytocyanin domain-containing protein</fullName>
    </recommendedName>
</protein>
<dbReference type="STRING" id="109376.A0A0D3CXY4"/>
<sequence>MARSSAKAAIATLLTVISFFLPGVFRYDYQLDNMLVVNQTGYETCIPNEGYIEYNTGEDMIQLAYGGNYFIGTATPGDCWGGMKLAINALAPDNKD</sequence>
<dbReference type="PANTHER" id="PTHR33021:SF292">
    <property type="entry name" value="EARLY NODULIN-LIKE PROTEIN 22"/>
    <property type="match status" value="1"/>
</dbReference>
<reference evidence="2" key="2">
    <citation type="submission" date="2015-03" db="UniProtKB">
        <authorList>
            <consortium name="EnsemblPlants"/>
        </authorList>
    </citation>
    <scope>IDENTIFICATION</scope>
</reference>
<dbReference type="AlphaFoldDB" id="A0A0D3CXY4"/>
<organism evidence="2 3">
    <name type="scientific">Brassica oleracea var. oleracea</name>
    <dbReference type="NCBI Taxonomy" id="109376"/>
    <lineage>
        <taxon>Eukaryota</taxon>
        <taxon>Viridiplantae</taxon>
        <taxon>Streptophyta</taxon>
        <taxon>Embryophyta</taxon>
        <taxon>Tracheophyta</taxon>
        <taxon>Spermatophyta</taxon>
        <taxon>Magnoliopsida</taxon>
        <taxon>eudicotyledons</taxon>
        <taxon>Gunneridae</taxon>
        <taxon>Pentapetalae</taxon>
        <taxon>rosids</taxon>
        <taxon>malvids</taxon>
        <taxon>Brassicales</taxon>
        <taxon>Brassicaceae</taxon>
        <taxon>Brassiceae</taxon>
        <taxon>Brassica</taxon>
    </lineage>
</organism>
<dbReference type="PROSITE" id="PS51485">
    <property type="entry name" value="PHYTOCYANIN"/>
    <property type="match status" value="1"/>
</dbReference>
<feature type="domain" description="Phytocyanin" evidence="1">
    <location>
        <begin position="1"/>
        <end position="91"/>
    </location>
</feature>
<dbReference type="EnsemblPlants" id="Bo6g098400.1">
    <property type="protein sequence ID" value="Bo6g098400.1"/>
    <property type="gene ID" value="Bo6g098400"/>
</dbReference>
<dbReference type="SUPFAM" id="SSF49503">
    <property type="entry name" value="Cupredoxins"/>
    <property type="match status" value="1"/>
</dbReference>
<dbReference type="InterPro" id="IPR008972">
    <property type="entry name" value="Cupredoxin"/>
</dbReference>
<evidence type="ECO:0000313" key="3">
    <source>
        <dbReference type="Proteomes" id="UP000032141"/>
    </source>
</evidence>
<reference evidence="2 3" key="1">
    <citation type="journal article" date="2014" name="Genome Biol.">
        <title>Transcriptome and methylome profiling reveals relics of genome dominance in the mesopolyploid Brassica oleracea.</title>
        <authorList>
            <person name="Parkin I.A."/>
            <person name="Koh C."/>
            <person name="Tang H."/>
            <person name="Robinson S.J."/>
            <person name="Kagale S."/>
            <person name="Clarke W.E."/>
            <person name="Town C.D."/>
            <person name="Nixon J."/>
            <person name="Krishnakumar V."/>
            <person name="Bidwell S.L."/>
            <person name="Denoeud F."/>
            <person name="Belcram H."/>
            <person name="Links M.G."/>
            <person name="Just J."/>
            <person name="Clarke C."/>
            <person name="Bender T."/>
            <person name="Huebert T."/>
            <person name="Mason A.S."/>
            <person name="Pires J.C."/>
            <person name="Barker G."/>
            <person name="Moore J."/>
            <person name="Walley P.G."/>
            <person name="Manoli S."/>
            <person name="Batley J."/>
            <person name="Edwards D."/>
            <person name="Nelson M.N."/>
            <person name="Wang X."/>
            <person name="Paterson A.H."/>
            <person name="King G."/>
            <person name="Bancroft I."/>
            <person name="Chalhoub B."/>
            <person name="Sharpe A.G."/>
        </authorList>
    </citation>
    <scope>NUCLEOTIDE SEQUENCE</scope>
    <source>
        <strain evidence="2 3">cv. TO1000</strain>
    </source>
</reference>
<keyword evidence="3" id="KW-1185">Reference proteome</keyword>